<feature type="chain" id="PRO_5007589171" description="Bifunctional inhibitor/plant lipid transfer protein/seed storage helical domain-containing protein" evidence="1">
    <location>
        <begin position="29"/>
        <end position="124"/>
    </location>
</feature>
<name>A0A151TLX4_CAJCA</name>
<dbReference type="InterPro" id="IPR044741">
    <property type="entry name" value="NsLTP-like"/>
</dbReference>
<dbReference type="SUPFAM" id="SSF47699">
    <property type="entry name" value="Bifunctional inhibitor/lipid-transfer protein/seed storage 2S albumin"/>
    <property type="match status" value="1"/>
</dbReference>
<dbReference type="Gene3D" id="1.10.110.10">
    <property type="entry name" value="Plant lipid-transfer and hydrophobic proteins"/>
    <property type="match status" value="1"/>
</dbReference>
<proteinExistence type="predicted"/>
<dbReference type="PANTHER" id="PTHR33286">
    <property type="entry name" value="BIFUNCTIONAL INHIBITOR/LIPID-TRANSFER PROTEIN/SEED STORAGE 2S ALBUMIN SUPERFAMILY PROTEIN"/>
    <property type="match status" value="1"/>
</dbReference>
<feature type="domain" description="Bifunctional inhibitor/plant lipid transfer protein/seed storage helical" evidence="2">
    <location>
        <begin position="10"/>
        <end position="104"/>
    </location>
</feature>
<dbReference type="STRING" id="3821.A0A151TLX4"/>
<evidence type="ECO:0000313" key="3">
    <source>
        <dbReference type="EMBL" id="KYP68062.1"/>
    </source>
</evidence>
<dbReference type="InterPro" id="IPR016140">
    <property type="entry name" value="Bifunc_inhib/LTP/seed_store"/>
</dbReference>
<evidence type="ECO:0000259" key="2">
    <source>
        <dbReference type="Pfam" id="PF14368"/>
    </source>
</evidence>
<dbReference type="PANTHER" id="PTHR33286:SF1">
    <property type="entry name" value="OS01G0800600 PROTEIN"/>
    <property type="match status" value="1"/>
</dbReference>
<protein>
    <recommendedName>
        <fullName evidence="2">Bifunctional inhibitor/plant lipid transfer protein/seed storage helical domain-containing protein</fullName>
    </recommendedName>
</protein>
<keyword evidence="1" id="KW-0732">Signal</keyword>
<evidence type="ECO:0000313" key="4">
    <source>
        <dbReference type="Proteomes" id="UP000075243"/>
    </source>
</evidence>
<sequence length="124" mass="13214">MASGSSYLRLAMLVVVGCLVYNTKEVSGQCGGSLADLISECAEFVQKSGPVVRPSPGCCAVLKRFDVPCACKLITREVTNLVSIPKVIFVARSCGLNLPPGMQCGGIYNILFSTVYAHSPTYQF</sequence>
<dbReference type="Proteomes" id="UP000075243">
    <property type="component" value="Chromosome 4"/>
</dbReference>
<reference evidence="3 4" key="1">
    <citation type="journal article" date="2012" name="Nat. Biotechnol.">
        <title>Draft genome sequence of pigeonpea (Cajanus cajan), an orphan legume crop of resource-poor farmers.</title>
        <authorList>
            <person name="Varshney R.K."/>
            <person name="Chen W."/>
            <person name="Li Y."/>
            <person name="Bharti A.K."/>
            <person name="Saxena R.K."/>
            <person name="Schlueter J.A."/>
            <person name="Donoghue M.T."/>
            <person name="Azam S."/>
            <person name="Fan G."/>
            <person name="Whaley A.M."/>
            <person name="Farmer A.D."/>
            <person name="Sheridan J."/>
            <person name="Iwata A."/>
            <person name="Tuteja R."/>
            <person name="Penmetsa R.V."/>
            <person name="Wu W."/>
            <person name="Upadhyaya H.D."/>
            <person name="Yang S.P."/>
            <person name="Shah T."/>
            <person name="Saxena K.B."/>
            <person name="Michael T."/>
            <person name="McCombie W.R."/>
            <person name="Yang B."/>
            <person name="Zhang G."/>
            <person name="Yang H."/>
            <person name="Wang J."/>
            <person name="Spillane C."/>
            <person name="Cook D.R."/>
            <person name="May G.D."/>
            <person name="Xu X."/>
            <person name="Jackson S.A."/>
        </authorList>
    </citation>
    <scope>NUCLEOTIDE SEQUENCE [LARGE SCALE GENOMIC DNA]</scope>
    <source>
        <strain evidence="4">cv. Asha</strain>
    </source>
</reference>
<organism evidence="3 4">
    <name type="scientific">Cajanus cajan</name>
    <name type="common">Pigeon pea</name>
    <name type="synonym">Cajanus indicus</name>
    <dbReference type="NCBI Taxonomy" id="3821"/>
    <lineage>
        <taxon>Eukaryota</taxon>
        <taxon>Viridiplantae</taxon>
        <taxon>Streptophyta</taxon>
        <taxon>Embryophyta</taxon>
        <taxon>Tracheophyta</taxon>
        <taxon>Spermatophyta</taxon>
        <taxon>Magnoliopsida</taxon>
        <taxon>eudicotyledons</taxon>
        <taxon>Gunneridae</taxon>
        <taxon>Pentapetalae</taxon>
        <taxon>rosids</taxon>
        <taxon>fabids</taxon>
        <taxon>Fabales</taxon>
        <taxon>Fabaceae</taxon>
        <taxon>Papilionoideae</taxon>
        <taxon>50 kb inversion clade</taxon>
        <taxon>NPAAA clade</taxon>
        <taxon>indigoferoid/millettioid clade</taxon>
        <taxon>Phaseoleae</taxon>
        <taxon>Cajanus</taxon>
    </lineage>
</organism>
<gene>
    <name evidence="3" type="ORF">KK1_021679</name>
</gene>
<dbReference type="Gramene" id="C.cajan_21050.t">
    <property type="protein sequence ID" value="C.cajan_21050.t.cds1"/>
    <property type="gene ID" value="C.cajan_21050"/>
</dbReference>
<dbReference type="AlphaFoldDB" id="A0A151TLX4"/>
<dbReference type="Pfam" id="PF14368">
    <property type="entry name" value="LTP_2"/>
    <property type="match status" value="1"/>
</dbReference>
<dbReference type="OMA" id="FDVPCAC"/>
<dbReference type="EMBL" id="CM003606">
    <property type="protein sequence ID" value="KYP68062.1"/>
    <property type="molecule type" value="Genomic_DNA"/>
</dbReference>
<dbReference type="InterPro" id="IPR036312">
    <property type="entry name" value="Bifun_inhib/LTP/seed_sf"/>
</dbReference>
<dbReference type="CDD" id="cd04660">
    <property type="entry name" value="nsLTP_like"/>
    <property type="match status" value="1"/>
</dbReference>
<accession>A0A151TLX4</accession>
<feature type="signal peptide" evidence="1">
    <location>
        <begin position="1"/>
        <end position="28"/>
    </location>
</feature>
<keyword evidence="4" id="KW-1185">Reference proteome</keyword>
<evidence type="ECO:0000256" key="1">
    <source>
        <dbReference type="SAM" id="SignalP"/>
    </source>
</evidence>